<feature type="domain" description="Fatty acid desaturase" evidence="2">
    <location>
        <begin position="53"/>
        <end position="297"/>
    </location>
</feature>
<dbReference type="Pfam" id="PF00487">
    <property type="entry name" value="FA_desaturase"/>
    <property type="match status" value="1"/>
</dbReference>
<dbReference type="GO" id="GO:0016020">
    <property type="term" value="C:membrane"/>
    <property type="evidence" value="ECO:0007669"/>
    <property type="project" value="TreeGrafter"/>
</dbReference>
<dbReference type="STRING" id="349521.HCH_00123"/>
<dbReference type="PANTHER" id="PTHR19353">
    <property type="entry name" value="FATTY ACID DESATURASE 2"/>
    <property type="match status" value="1"/>
</dbReference>
<proteinExistence type="predicted"/>
<dbReference type="AlphaFoldDB" id="Q2SQN1"/>
<gene>
    <name evidence="3" type="ordered locus">HCH_00123</name>
</gene>
<dbReference type="Proteomes" id="UP000000238">
    <property type="component" value="Chromosome"/>
</dbReference>
<feature type="transmembrane region" description="Helical" evidence="1">
    <location>
        <begin position="27"/>
        <end position="47"/>
    </location>
</feature>
<dbReference type="InterPro" id="IPR005804">
    <property type="entry name" value="FA_desaturase_dom"/>
</dbReference>
<feature type="transmembrane region" description="Helical" evidence="1">
    <location>
        <begin position="216"/>
        <end position="232"/>
    </location>
</feature>
<evidence type="ECO:0000256" key="1">
    <source>
        <dbReference type="SAM" id="Phobius"/>
    </source>
</evidence>
<organism evidence="3 4">
    <name type="scientific">Hahella chejuensis (strain KCTC 2396)</name>
    <dbReference type="NCBI Taxonomy" id="349521"/>
    <lineage>
        <taxon>Bacteria</taxon>
        <taxon>Pseudomonadati</taxon>
        <taxon>Pseudomonadota</taxon>
        <taxon>Gammaproteobacteria</taxon>
        <taxon>Oceanospirillales</taxon>
        <taxon>Hahellaceae</taxon>
        <taxon>Hahella</taxon>
    </lineage>
</organism>
<keyword evidence="4" id="KW-1185">Reference proteome</keyword>
<keyword evidence="1" id="KW-0472">Membrane</keyword>
<name>Q2SQN1_HAHCH</name>
<sequence>MTAMKLDSYLSKQEQQELRQGSNFRGMIGFVTTWGLIVGVSALFALYPNVFTLILALVVLANRQLALGILLHDCSHRSWFRSQWLNDQLGHWLAGVPVLVPLPFYRKYHFIHHVKTGADEDPDVGNIRSYPVSKTSMRRKVFRDFTGQSGLKNALALLLYVNTGRPGNAVSMGVQTRQVDKAEVRRTTLRNFSHLLLMHGGFLGLCVALGHWEVYLLWWVAYIFTYPFIIRVRQVAEHGAMPALSSDDVRDTTRTTLARWWERLLFAPHYVNYHCEHHALPTVPGYNLPRMHQMLRDRGFYQDKPAALVVGYPEIIRKAASA</sequence>
<dbReference type="GO" id="GO:0016717">
    <property type="term" value="F:oxidoreductase activity, acting on paired donors, with oxidation of a pair of donors resulting in the reduction of molecular oxygen to two molecules of water"/>
    <property type="evidence" value="ECO:0007669"/>
    <property type="project" value="TreeGrafter"/>
</dbReference>
<dbReference type="InterPro" id="IPR012171">
    <property type="entry name" value="Fatty_acid_desaturase"/>
</dbReference>
<dbReference type="EMBL" id="CP000155">
    <property type="protein sequence ID" value="ABC27043.1"/>
    <property type="molecule type" value="Genomic_DNA"/>
</dbReference>
<keyword evidence="1" id="KW-1133">Transmembrane helix</keyword>
<evidence type="ECO:0000259" key="2">
    <source>
        <dbReference type="Pfam" id="PF00487"/>
    </source>
</evidence>
<dbReference type="eggNOG" id="COG3239">
    <property type="taxonomic scope" value="Bacteria"/>
</dbReference>
<dbReference type="HOGENOM" id="CLU_052920_2_0_6"/>
<dbReference type="KEGG" id="hch:HCH_00123"/>
<protein>
    <submittedName>
        <fullName evidence="3">Fatty acid desaturase</fullName>
    </submittedName>
</protein>
<evidence type="ECO:0000313" key="4">
    <source>
        <dbReference type="Proteomes" id="UP000000238"/>
    </source>
</evidence>
<feature type="transmembrane region" description="Helical" evidence="1">
    <location>
        <begin position="53"/>
        <end position="71"/>
    </location>
</feature>
<dbReference type="GO" id="GO:0008610">
    <property type="term" value="P:lipid biosynthetic process"/>
    <property type="evidence" value="ECO:0007669"/>
    <property type="project" value="UniProtKB-ARBA"/>
</dbReference>
<feature type="transmembrane region" description="Helical" evidence="1">
    <location>
        <begin position="191"/>
        <end position="210"/>
    </location>
</feature>
<accession>Q2SQN1</accession>
<keyword evidence="1" id="KW-0812">Transmembrane</keyword>
<evidence type="ECO:0000313" key="3">
    <source>
        <dbReference type="EMBL" id="ABC27043.1"/>
    </source>
</evidence>
<dbReference type="PANTHER" id="PTHR19353:SF19">
    <property type="entry name" value="DELTA(5) FATTY ACID DESATURASE C-RELATED"/>
    <property type="match status" value="1"/>
</dbReference>
<dbReference type="CDD" id="cd03510">
    <property type="entry name" value="Rhizobitoxine-FADS-like"/>
    <property type="match status" value="1"/>
</dbReference>
<reference evidence="3 4" key="1">
    <citation type="journal article" date="2005" name="Nucleic Acids Res.">
        <title>Genomic blueprint of Hahella chejuensis, a marine microbe producing an algicidal agent.</title>
        <authorList>
            <person name="Jeong H."/>
            <person name="Yim J.H."/>
            <person name="Lee C."/>
            <person name="Choi S.-H."/>
            <person name="Park Y.K."/>
            <person name="Yoon S.H."/>
            <person name="Hur C.-G."/>
            <person name="Kang H.-Y."/>
            <person name="Kim D."/>
            <person name="Lee H.H."/>
            <person name="Park K.H."/>
            <person name="Park S.-H."/>
            <person name="Park H.-S."/>
            <person name="Lee H.K."/>
            <person name="Oh T.K."/>
            <person name="Kim J.F."/>
        </authorList>
    </citation>
    <scope>NUCLEOTIDE SEQUENCE [LARGE SCALE GENOMIC DNA]</scope>
    <source>
        <strain evidence="3 4">KCTC 2396</strain>
    </source>
</reference>